<organism evidence="1">
    <name type="scientific">marine metagenome</name>
    <dbReference type="NCBI Taxonomy" id="408172"/>
    <lineage>
        <taxon>unclassified sequences</taxon>
        <taxon>metagenomes</taxon>
        <taxon>ecological metagenomes</taxon>
    </lineage>
</organism>
<accession>A0A382YBN4</accession>
<dbReference type="EMBL" id="UINC01174529">
    <property type="protein sequence ID" value="SVD80703.1"/>
    <property type="molecule type" value="Genomic_DNA"/>
</dbReference>
<gene>
    <name evidence="1" type="ORF">METZ01_LOCUS433557</name>
</gene>
<dbReference type="AlphaFoldDB" id="A0A382YBN4"/>
<protein>
    <submittedName>
        <fullName evidence="1">Uncharacterized protein</fullName>
    </submittedName>
</protein>
<sequence>MNKNSDAVAISDKDLHVTLAAGPGWKKFRSKFKNIDFDEPDFKMDIEPNFKVIEKGTSKSWYIKMKNQRDWKDYVTDLFQENIDPGRIFHISLANLTGKVGDSVALVESKN</sequence>
<evidence type="ECO:0000313" key="1">
    <source>
        <dbReference type="EMBL" id="SVD80703.1"/>
    </source>
</evidence>
<name>A0A382YBN4_9ZZZZ</name>
<feature type="non-terminal residue" evidence="1">
    <location>
        <position position="111"/>
    </location>
</feature>
<proteinExistence type="predicted"/>
<reference evidence="1" key="1">
    <citation type="submission" date="2018-05" db="EMBL/GenBank/DDBJ databases">
        <authorList>
            <person name="Lanie J.A."/>
            <person name="Ng W.-L."/>
            <person name="Kazmierczak K.M."/>
            <person name="Andrzejewski T.M."/>
            <person name="Davidsen T.M."/>
            <person name="Wayne K.J."/>
            <person name="Tettelin H."/>
            <person name="Glass J.I."/>
            <person name="Rusch D."/>
            <person name="Podicherti R."/>
            <person name="Tsui H.-C.T."/>
            <person name="Winkler M.E."/>
        </authorList>
    </citation>
    <scope>NUCLEOTIDE SEQUENCE</scope>
</reference>